<protein>
    <submittedName>
        <fullName evidence="8">APC family permease</fullName>
    </submittedName>
</protein>
<accession>A0ABV8TKE2</accession>
<keyword evidence="9" id="KW-1185">Reference proteome</keyword>
<dbReference type="EMBL" id="JBHSDP010000024">
    <property type="protein sequence ID" value="MFC4331056.1"/>
    <property type="molecule type" value="Genomic_DNA"/>
</dbReference>
<dbReference type="InterPro" id="IPR050367">
    <property type="entry name" value="APC_superfamily"/>
</dbReference>
<organism evidence="8 9">
    <name type="scientific">Streptomyces andamanensis</name>
    <dbReference type="NCBI Taxonomy" id="1565035"/>
    <lineage>
        <taxon>Bacteria</taxon>
        <taxon>Bacillati</taxon>
        <taxon>Actinomycetota</taxon>
        <taxon>Actinomycetes</taxon>
        <taxon>Kitasatosporales</taxon>
        <taxon>Streptomycetaceae</taxon>
        <taxon>Streptomyces</taxon>
    </lineage>
</organism>
<keyword evidence="4 6" id="KW-0472">Membrane</keyword>
<feature type="transmembrane region" description="Helical" evidence="6">
    <location>
        <begin position="261"/>
        <end position="280"/>
    </location>
</feature>
<sequence>MPDSTPGAATGTTGTTGRTRHTAPDREPAPDGPDTAGGAGLRRTLKLRHIVFLGLAFMAPLAVFDTFGLVSEQTGGHVPLAYLAVLVAVGLTALSYARMARRITSAGSVYTYAGKALGAPVGFLVGWSATLDYVLLPMLNALLAAIYMGAVLPAVPAWVWVLSTVVVCTALNLVGVRMAAKVNVALVIVQAGVAVAFLVFAVRAITSHGRSFGTAGFDLTTVPVTDLLGGASLLALSFLGFDAVSTLSEEAERPHRDIPRAILLIVAAAGVFFLAVTYAMQTLFPDVSAVGDIVGASPEIAKYIGGAAFQAVFVGGYLTAVLGCGLTQQMSAARLLYAMGRDGMLPRGVFGRLDARTGVPAVNVLVVGAVAASAVFLDLGSAASLINFGAYVAFAAVNLAVIGFWVRDRRAGRPEARGLGAAVLQLLLPVLGFAVNVALWVSLDTPAKVVGAVWALVGVGVLALRTGGFRRPVRAPDLAE</sequence>
<feature type="transmembrane region" description="Helical" evidence="6">
    <location>
        <begin position="141"/>
        <end position="170"/>
    </location>
</feature>
<feature type="domain" description="Amino acid permease/ SLC12A" evidence="7">
    <location>
        <begin position="49"/>
        <end position="388"/>
    </location>
</feature>
<evidence type="ECO:0000256" key="2">
    <source>
        <dbReference type="ARBA" id="ARBA00022692"/>
    </source>
</evidence>
<evidence type="ECO:0000256" key="1">
    <source>
        <dbReference type="ARBA" id="ARBA00004141"/>
    </source>
</evidence>
<gene>
    <name evidence="8" type="ORF">ACFPC0_25410</name>
</gene>
<evidence type="ECO:0000313" key="8">
    <source>
        <dbReference type="EMBL" id="MFC4331056.1"/>
    </source>
</evidence>
<dbReference type="PIRSF" id="PIRSF006060">
    <property type="entry name" value="AA_transporter"/>
    <property type="match status" value="1"/>
</dbReference>
<feature type="transmembrane region" description="Helical" evidence="6">
    <location>
        <begin position="182"/>
        <end position="202"/>
    </location>
</feature>
<comment type="subcellular location">
    <subcellularLocation>
        <location evidence="1">Membrane</location>
        <topology evidence="1">Multi-pass membrane protein</topology>
    </subcellularLocation>
</comment>
<feature type="transmembrane region" description="Helical" evidence="6">
    <location>
        <begin position="50"/>
        <end position="70"/>
    </location>
</feature>
<feature type="region of interest" description="Disordered" evidence="5">
    <location>
        <begin position="1"/>
        <end position="38"/>
    </location>
</feature>
<dbReference type="RefSeq" id="WP_381742193.1">
    <property type="nucleotide sequence ID" value="NZ_JBHSDP010000024.1"/>
</dbReference>
<evidence type="ECO:0000256" key="4">
    <source>
        <dbReference type="ARBA" id="ARBA00023136"/>
    </source>
</evidence>
<feature type="compositionally biased region" description="Low complexity" evidence="5">
    <location>
        <begin position="1"/>
        <end position="17"/>
    </location>
</feature>
<feature type="transmembrane region" description="Helical" evidence="6">
    <location>
        <begin position="109"/>
        <end position="129"/>
    </location>
</feature>
<dbReference type="PANTHER" id="PTHR42770">
    <property type="entry name" value="AMINO ACID TRANSPORTER-RELATED"/>
    <property type="match status" value="1"/>
</dbReference>
<evidence type="ECO:0000256" key="5">
    <source>
        <dbReference type="SAM" id="MobiDB-lite"/>
    </source>
</evidence>
<evidence type="ECO:0000256" key="3">
    <source>
        <dbReference type="ARBA" id="ARBA00022989"/>
    </source>
</evidence>
<dbReference type="InterPro" id="IPR004841">
    <property type="entry name" value="AA-permease/SLC12A_dom"/>
</dbReference>
<evidence type="ECO:0000313" key="9">
    <source>
        <dbReference type="Proteomes" id="UP001595824"/>
    </source>
</evidence>
<feature type="transmembrane region" description="Helical" evidence="6">
    <location>
        <begin position="222"/>
        <end position="241"/>
    </location>
</feature>
<comment type="caution">
    <text evidence="8">The sequence shown here is derived from an EMBL/GenBank/DDBJ whole genome shotgun (WGS) entry which is preliminary data.</text>
</comment>
<dbReference type="Proteomes" id="UP001595824">
    <property type="component" value="Unassembled WGS sequence"/>
</dbReference>
<feature type="transmembrane region" description="Helical" evidence="6">
    <location>
        <begin position="447"/>
        <end position="464"/>
    </location>
</feature>
<name>A0ABV8TKE2_9ACTN</name>
<dbReference type="Gene3D" id="1.20.1740.10">
    <property type="entry name" value="Amino acid/polyamine transporter I"/>
    <property type="match status" value="1"/>
</dbReference>
<feature type="transmembrane region" description="Helical" evidence="6">
    <location>
        <begin position="418"/>
        <end position="441"/>
    </location>
</feature>
<feature type="transmembrane region" description="Helical" evidence="6">
    <location>
        <begin position="76"/>
        <end position="97"/>
    </location>
</feature>
<feature type="transmembrane region" description="Helical" evidence="6">
    <location>
        <begin position="388"/>
        <end position="406"/>
    </location>
</feature>
<evidence type="ECO:0000259" key="7">
    <source>
        <dbReference type="Pfam" id="PF00324"/>
    </source>
</evidence>
<dbReference type="Pfam" id="PF00324">
    <property type="entry name" value="AA_permease"/>
    <property type="match status" value="1"/>
</dbReference>
<feature type="transmembrane region" description="Helical" evidence="6">
    <location>
        <begin position="357"/>
        <end position="376"/>
    </location>
</feature>
<keyword evidence="2 6" id="KW-0812">Transmembrane</keyword>
<feature type="transmembrane region" description="Helical" evidence="6">
    <location>
        <begin position="300"/>
        <end position="326"/>
    </location>
</feature>
<reference evidence="9" key="1">
    <citation type="journal article" date="2019" name="Int. J. Syst. Evol. Microbiol.">
        <title>The Global Catalogue of Microorganisms (GCM) 10K type strain sequencing project: providing services to taxonomists for standard genome sequencing and annotation.</title>
        <authorList>
            <consortium name="The Broad Institute Genomics Platform"/>
            <consortium name="The Broad Institute Genome Sequencing Center for Infectious Disease"/>
            <person name="Wu L."/>
            <person name="Ma J."/>
        </authorList>
    </citation>
    <scope>NUCLEOTIDE SEQUENCE [LARGE SCALE GENOMIC DNA]</scope>
    <source>
        <strain evidence="9">PCU 347</strain>
    </source>
</reference>
<keyword evidence="3 6" id="KW-1133">Transmembrane helix</keyword>
<dbReference type="PANTHER" id="PTHR42770:SF8">
    <property type="entry name" value="PUTRESCINE IMPORTER PUUP"/>
    <property type="match status" value="1"/>
</dbReference>
<evidence type="ECO:0000256" key="6">
    <source>
        <dbReference type="SAM" id="Phobius"/>
    </source>
</evidence>
<proteinExistence type="predicted"/>